<dbReference type="SUPFAM" id="SSF51735">
    <property type="entry name" value="NAD(P)-binding Rossmann-fold domains"/>
    <property type="match status" value="1"/>
</dbReference>
<dbReference type="OrthoDB" id="191139at2759"/>
<name>A0A7J7JWI7_BUGNE</name>
<dbReference type="EMBL" id="VXIV02001761">
    <property type="protein sequence ID" value="KAF6030051.1"/>
    <property type="molecule type" value="Genomic_DNA"/>
</dbReference>
<reference evidence="3" key="1">
    <citation type="submission" date="2020-06" db="EMBL/GenBank/DDBJ databases">
        <title>Draft genome of Bugula neritina, a colonial animal packing powerful symbionts and potential medicines.</title>
        <authorList>
            <person name="Rayko M."/>
        </authorList>
    </citation>
    <scope>NUCLEOTIDE SEQUENCE [LARGE SCALE GENOMIC DNA]</scope>
    <source>
        <strain evidence="3">Kwan_BN1</strain>
    </source>
</reference>
<proteinExistence type="inferred from homology"/>
<evidence type="ECO:0000256" key="1">
    <source>
        <dbReference type="ARBA" id="ARBA00006484"/>
    </source>
</evidence>
<evidence type="ECO:0000256" key="2">
    <source>
        <dbReference type="ARBA" id="ARBA00023002"/>
    </source>
</evidence>
<keyword evidence="4" id="KW-1185">Reference proteome</keyword>
<evidence type="ECO:0000313" key="3">
    <source>
        <dbReference type="EMBL" id="KAF6030051.1"/>
    </source>
</evidence>
<gene>
    <name evidence="3" type="ORF">EB796_011648</name>
</gene>
<dbReference type="Proteomes" id="UP000593567">
    <property type="component" value="Unassembled WGS sequence"/>
</dbReference>
<comment type="caution">
    <text evidence="3">The sequence shown here is derived from an EMBL/GenBank/DDBJ whole genome shotgun (WGS) entry which is preliminary data.</text>
</comment>
<dbReference type="PANTHER" id="PTHR24320">
    <property type="entry name" value="RETINOL DEHYDROGENASE"/>
    <property type="match status" value="1"/>
</dbReference>
<dbReference type="AlphaFoldDB" id="A0A7J7JWI7"/>
<dbReference type="GO" id="GO:0016491">
    <property type="term" value="F:oxidoreductase activity"/>
    <property type="evidence" value="ECO:0007669"/>
    <property type="project" value="UniProtKB-KW"/>
</dbReference>
<dbReference type="Pfam" id="PF00106">
    <property type="entry name" value="adh_short"/>
    <property type="match status" value="1"/>
</dbReference>
<dbReference type="InterPro" id="IPR036291">
    <property type="entry name" value="NAD(P)-bd_dom_sf"/>
</dbReference>
<dbReference type="InterPro" id="IPR002347">
    <property type="entry name" value="SDR_fam"/>
</dbReference>
<accession>A0A7J7JWI7</accession>
<protein>
    <submittedName>
        <fullName evidence="3">Uncharacterized protein</fullName>
    </submittedName>
</protein>
<evidence type="ECO:0000313" key="4">
    <source>
        <dbReference type="Proteomes" id="UP000593567"/>
    </source>
</evidence>
<dbReference type="PANTHER" id="PTHR24320:SF152">
    <property type="entry name" value="SHORT-CHAIN DEHYDROGENASE_REDUCTASE FAMILY PROTEIN"/>
    <property type="match status" value="1"/>
</dbReference>
<organism evidence="3 4">
    <name type="scientific">Bugula neritina</name>
    <name type="common">Brown bryozoan</name>
    <name type="synonym">Sertularia neritina</name>
    <dbReference type="NCBI Taxonomy" id="10212"/>
    <lineage>
        <taxon>Eukaryota</taxon>
        <taxon>Metazoa</taxon>
        <taxon>Spiralia</taxon>
        <taxon>Lophotrochozoa</taxon>
        <taxon>Bryozoa</taxon>
        <taxon>Gymnolaemata</taxon>
        <taxon>Cheilostomatida</taxon>
        <taxon>Flustrina</taxon>
        <taxon>Buguloidea</taxon>
        <taxon>Bugulidae</taxon>
        <taxon>Bugula</taxon>
    </lineage>
</organism>
<comment type="similarity">
    <text evidence="1">Belongs to the short-chain dehydrogenases/reductases (SDR) family.</text>
</comment>
<sequence length="259" mass="28962">MQLDLSSLTSVRDFVRHFILKKRKLNVLINNAAIKLSSRDLAAKPTNDKLEVTMATNHIGPFLLTHLLLDYLITAAHMTGDARIVNVTCSHHDNEQYSGVSELDTNNFQLTKEGTFSSQQAYKNSKLCNVLFTYQLADSLQGTGVIVNSVNPGMVPSTQLDSKASKLTRCFRLFCLHYLLRCAKFTQTKRQAGKQVALLATSDEYKGLSGNYYENGVPERSSIESYDKELRQKVWNISRKLAGLSKDDGFDEISLSSIV</sequence>
<keyword evidence="2" id="KW-0560">Oxidoreductase</keyword>
<dbReference type="Gene3D" id="3.40.50.720">
    <property type="entry name" value="NAD(P)-binding Rossmann-like Domain"/>
    <property type="match status" value="1"/>
</dbReference>